<evidence type="ECO:0000313" key="1">
    <source>
        <dbReference type="EnsemblMetazoa" id="XP_038062928.1"/>
    </source>
</evidence>
<dbReference type="OrthoDB" id="10066002at2759"/>
<reference evidence="1" key="1">
    <citation type="submission" date="2022-11" db="UniProtKB">
        <authorList>
            <consortium name="EnsemblMetazoa"/>
        </authorList>
    </citation>
    <scope>IDENTIFICATION</scope>
</reference>
<name>A0A914AGV3_PATMI</name>
<dbReference type="PANTHER" id="PTHR31025">
    <property type="entry name" value="SI:CH211-196P9.1-RELATED"/>
    <property type="match status" value="1"/>
</dbReference>
<dbReference type="Proteomes" id="UP000887568">
    <property type="component" value="Unplaced"/>
</dbReference>
<accession>A0A914AGV3</accession>
<dbReference type="AlphaFoldDB" id="A0A914AGV3"/>
<protein>
    <submittedName>
        <fullName evidence="1">Uncharacterized protein</fullName>
    </submittedName>
</protein>
<dbReference type="OMA" id="PEYVENC"/>
<sequence>MSFVNWVERLRNVRRNETGTKTTITPITHPSKNTLIAATLPESDLSDEQCKSMAEWLKHNLAPVAQVTSFMEKTAVKRAEWIRNNPGQPFDNILQEYPRLFDTPGMVELDFRALFAEVADNLYMLWTSTYTNEVLKYASLQGKWQSYLHIDPSKMNSDDKKTNVSLGLLPCILPPGRKGNKRASIDEAMASYIAVEPIGTNMPKYLEEVANKQPFVLILGSLMEPLQCFVIVERKALQQMSLLKALDVCFKLFYVLDVNYPWQCATTWEYFQKVVFGLEDHNSHSKTSPAVIAMRTALKHVAK</sequence>
<organism evidence="1 2">
    <name type="scientific">Patiria miniata</name>
    <name type="common">Bat star</name>
    <name type="synonym">Asterina miniata</name>
    <dbReference type="NCBI Taxonomy" id="46514"/>
    <lineage>
        <taxon>Eukaryota</taxon>
        <taxon>Metazoa</taxon>
        <taxon>Echinodermata</taxon>
        <taxon>Eleutherozoa</taxon>
        <taxon>Asterozoa</taxon>
        <taxon>Asteroidea</taxon>
        <taxon>Valvatacea</taxon>
        <taxon>Valvatida</taxon>
        <taxon>Asterinidae</taxon>
        <taxon>Patiria</taxon>
    </lineage>
</organism>
<evidence type="ECO:0000313" key="2">
    <source>
        <dbReference type="Proteomes" id="UP000887568"/>
    </source>
</evidence>
<keyword evidence="2" id="KW-1185">Reference proteome</keyword>
<dbReference type="RefSeq" id="XP_038062928.1">
    <property type="nucleotide sequence ID" value="XM_038207000.1"/>
</dbReference>
<dbReference type="EnsemblMetazoa" id="XM_038207000.1">
    <property type="protein sequence ID" value="XP_038062928.1"/>
    <property type="gene ID" value="LOC119733429"/>
</dbReference>
<dbReference type="GeneID" id="119733429"/>
<proteinExistence type="predicted"/>
<dbReference type="PANTHER" id="PTHR31025:SF9">
    <property type="entry name" value="SI:DKEY-286J15.1"/>
    <property type="match status" value="1"/>
</dbReference>